<dbReference type="STRING" id="13706.A0A1X2H9E0"/>
<comment type="similarity">
    <text evidence="1">Belongs to the multi antimicrobial extrusion (MATE) (TC 2.A.66.1) family.</text>
</comment>
<keyword evidence="2" id="KW-0812">Transmembrane</keyword>
<dbReference type="PROSITE" id="PS51257">
    <property type="entry name" value="PROKAR_LIPOPROTEIN"/>
    <property type="match status" value="1"/>
</dbReference>
<proteinExistence type="inferred from homology"/>
<protein>
    <recommendedName>
        <fullName evidence="5">Mate-domain-containing protein</fullName>
    </recommendedName>
</protein>
<feature type="transmembrane region" description="Helical" evidence="2">
    <location>
        <begin position="21"/>
        <end position="46"/>
    </location>
</feature>
<feature type="transmembrane region" description="Helical" evidence="2">
    <location>
        <begin position="387"/>
        <end position="408"/>
    </location>
</feature>
<comment type="caution">
    <text evidence="3">The sequence shown here is derived from an EMBL/GenBank/DDBJ whole genome shotgun (WGS) entry which is preliminary data.</text>
</comment>
<feature type="transmembrane region" description="Helical" evidence="2">
    <location>
        <begin position="127"/>
        <end position="148"/>
    </location>
</feature>
<evidence type="ECO:0000256" key="1">
    <source>
        <dbReference type="ARBA" id="ARBA00010199"/>
    </source>
</evidence>
<dbReference type="GO" id="GO:0042910">
    <property type="term" value="F:xenobiotic transmembrane transporter activity"/>
    <property type="evidence" value="ECO:0007669"/>
    <property type="project" value="InterPro"/>
</dbReference>
<sequence>MKCESSPLLEKKNVLPQTGCLSYTLLISATLACQGLQSVAGIVALGRLGYDDTLAASAMAQLYATMTLTLMQGAAFTLFAHDAPRLPRVLALQARFCLAVLVLWWFAKPVLVAFGQEADLAEGAGAFLRYKLFGLPAYCICLSVERYLQLHGHARTPARVALMTSLLHCVLVGALVFKPFNVGWAGVPLAESATFWLTAALLVCHIEFPLRVPFEDFWLAWPALLHRALPGALLFATAFWHRHVLTLTVAASDPSLYEAQAVLQPILVAARCIGTGLTLATAWQSKSAKAVAVGCWTALGLGTMLALVAWIGCDAWASLFGELDLVKEVARVMPLVATYLLADLVLAVFLGAMLSMGKPAVALAIQGVAFYGISWPVAYAAPPTLDALWLATALGPVSAVAVFTIYLFKAHWTHEDYAVCDM</sequence>
<feature type="transmembrane region" description="Helical" evidence="2">
    <location>
        <begin position="361"/>
        <end position="381"/>
    </location>
</feature>
<dbReference type="EMBL" id="MCGN01000006">
    <property type="protein sequence ID" value="ORY95283.1"/>
    <property type="molecule type" value="Genomic_DNA"/>
</dbReference>
<evidence type="ECO:0000256" key="2">
    <source>
        <dbReference type="SAM" id="Phobius"/>
    </source>
</evidence>
<keyword evidence="2" id="KW-0472">Membrane</keyword>
<feature type="transmembrane region" description="Helical" evidence="2">
    <location>
        <begin position="89"/>
        <end position="107"/>
    </location>
</feature>
<feature type="transmembrane region" description="Helical" evidence="2">
    <location>
        <begin position="218"/>
        <end position="241"/>
    </location>
</feature>
<organism evidence="3 4">
    <name type="scientific">Syncephalastrum racemosum</name>
    <name type="common">Filamentous fungus</name>
    <dbReference type="NCBI Taxonomy" id="13706"/>
    <lineage>
        <taxon>Eukaryota</taxon>
        <taxon>Fungi</taxon>
        <taxon>Fungi incertae sedis</taxon>
        <taxon>Mucoromycota</taxon>
        <taxon>Mucoromycotina</taxon>
        <taxon>Mucoromycetes</taxon>
        <taxon>Mucorales</taxon>
        <taxon>Syncephalastraceae</taxon>
        <taxon>Syncephalastrum</taxon>
    </lineage>
</organism>
<keyword evidence="4" id="KW-1185">Reference proteome</keyword>
<reference evidence="3 4" key="1">
    <citation type="submission" date="2016-07" db="EMBL/GenBank/DDBJ databases">
        <title>Pervasive Adenine N6-methylation of Active Genes in Fungi.</title>
        <authorList>
            <consortium name="DOE Joint Genome Institute"/>
            <person name="Mondo S.J."/>
            <person name="Dannebaum R.O."/>
            <person name="Kuo R.C."/>
            <person name="Labutti K."/>
            <person name="Haridas S."/>
            <person name="Kuo A."/>
            <person name="Salamov A."/>
            <person name="Ahrendt S.R."/>
            <person name="Lipzen A."/>
            <person name="Sullivan W."/>
            <person name="Andreopoulos W.B."/>
            <person name="Clum A."/>
            <person name="Lindquist E."/>
            <person name="Daum C."/>
            <person name="Ramamoorthy G.K."/>
            <person name="Gryganskyi A."/>
            <person name="Culley D."/>
            <person name="Magnuson J.K."/>
            <person name="James T.Y."/>
            <person name="O'Malley M.A."/>
            <person name="Stajich J.E."/>
            <person name="Spatafora J.W."/>
            <person name="Visel A."/>
            <person name="Grigoriev I.V."/>
        </authorList>
    </citation>
    <scope>NUCLEOTIDE SEQUENCE [LARGE SCALE GENOMIC DNA]</scope>
    <source>
        <strain evidence="3 4">NRRL 2496</strain>
    </source>
</reference>
<feature type="transmembrane region" description="Helical" evidence="2">
    <location>
        <begin position="261"/>
        <end position="283"/>
    </location>
</feature>
<feature type="transmembrane region" description="Helical" evidence="2">
    <location>
        <begin position="183"/>
        <end position="206"/>
    </location>
</feature>
<dbReference type="Proteomes" id="UP000242180">
    <property type="component" value="Unassembled WGS sequence"/>
</dbReference>
<dbReference type="InParanoid" id="A0A1X2H9E0"/>
<dbReference type="OrthoDB" id="2126698at2759"/>
<gene>
    <name evidence="3" type="ORF">BCR43DRAFT_492736</name>
</gene>
<evidence type="ECO:0000313" key="4">
    <source>
        <dbReference type="Proteomes" id="UP000242180"/>
    </source>
</evidence>
<evidence type="ECO:0008006" key="5">
    <source>
        <dbReference type="Google" id="ProtNLM"/>
    </source>
</evidence>
<feature type="transmembrane region" description="Helical" evidence="2">
    <location>
        <begin position="160"/>
        <end position="177"/>
    </location>
</feature>
<dbReference type="GO" id="GO:0015297">
    <property type="term" value="F:antiporter activity"/>
    <property type="evidence" value="ECO:0007669"/>
    <property type="project" value="InterPro"/>
</dbReference>
<dbReference type="GO" id="GO:0016020">
    <property type="term" value="C:membrane"/>
    <property type="evidence" value="ECO:0007669"/>
    <property type="project" value="InterPro"/>
</dbReference>
<dbReference type="InterPro" id="IPR002528">
    <property type="entry name" value="MATE_fam"/>
</dbReference>
<feature type="transmembrane region" description="Helical" evidence="2">
    <location>
        <begin position="58"/>
        <end position="80"/>
    </location>
</feature>
<keyword evidence="2" id="KW-1133">Transmembrane helix</keyword>
<name>A0A1X2H9E0_SYNRA</name>
<dbReference type="Pfam" id="PF01554">
    <property type="entry name" value="MatE"/>
    <property type="match status" value="2"/>
</dbReference>
<feature type="transmembrane region" description="Helical" evidence="2">
    <location>
        <begin position="290"/>
        <end position="312"/>
    </location>
</feature>
<dbReference type="PANTHER" id="PTHR11206">
    <property type="entry name" value="MULTIDRUG RESISTANCE PROTEIN"/>
    <property type="match status" value="1"/>
</dbReference>
<feature type="transmembrane region" description="Helical" evidence="2">
    <location>
        <begin position="332"/>
        <end position="354"/>
    </location>
</feature>
<accession>A0A1X2H9E0</accession>
<evidence type="ECO:0000313" key="3">
    <source>
        <dbReference type="EMBL" id="ORY95283.1"/>
    </source>
</evidence>
<dbReference type="AlphaFoldDB" id="A0A1X2H9E0"/>